<evidence type="ECO:0000256" key="2">
    <source>
        <dbReference type="SAM" id="Phobius"/>
    </source>
</evidence>
<comment type="caution">
    <text evidence="3">The sequence shown here is derived from an EMBL/GenBank/DDBJ whole genome shotgun (WGS) entry which is preliminary data.</text>
</comment>
<sequence>MSSRCHPAILWLVNYIVSITLCIICIVLLLTTFSSRPTATTTAGVSQGLNIAEMCTVTHLAFSILYCVFLQASLRLLTDGTYLDYKYRIEKDFKILSAMAFTSSLALAILGILIFVYKDSALLAPGVTPDEQAAIDAQPLLWYQVTTAASDSQVLTLKARQFNVTVFIYYLFISDILCFLLGAVGLVIIVGSSRRQKYNIERAMESERLTKSRSTHTLQSRRSSRSTSHHLVLS</sequence>
<dbReference type="EMBL" id="VXIV02001062">
    <property type="protein sequence ID" value="KAF6034484.1"/>
    <property type="molecule type" value="Genomic_DNA"/>
</dbReference>
<feature type="transmembrane region" description="Helical" evidence="2">
    <location>
        <begin position="167"/>
        <end position="190"/>
    </location>
</feature>
<evidence type="ECO:0000313" key="3">
    <source>
        <dbReference type="EMBL" id="KAF6034484.1"/>
    </source>
</evidence>
<feature type="transmembrane region" description="Helical" evidence="2">
    <location>
        <begin position="12"/>
        <end position="31"/>
    </location>
</feature>
<keyword evidence="4" id="KW-1185">Reference proteome</keyword>
<dbReference type="Proteomes" id="UP000593567">
    <property type="component" value="Unassembled WGS sequence"/>
</dbReference>
<evidence type="ECO:0000313" key="4">
    <source>
        <dbReference type="Proteomes" id="UP000593567"/>
    </source>
</evidence>
<dbReference type="AlphaFoldDB" id="A0A7J7K959"/>
<feature type="transmembrane region" description="Helical" evidence="2">
    <location>
        <begin position="95"/>
        <end position="117"/>
    </location>
</feature>
<organism evidence="3 4">
    <name type="scientific">Bugula neritina</name>
    <name type="common">Brown bryozoan</name>
    <name type="synonym">Sertularia neritina</name>
    <dbReference type="NCBI Taxonomy" id="10212"/>
    <lineage>
        <taxon>Eukaryota</taxon>
        <taxon>Metazoa</taxon>
        <taxon>Spiralia</taxon>
        <taxon>Lophotrochozoa</taxon>
        <taxon>Bryozoa</taxon>
        <taxon>Gymnolaemata</taxon>
        <taxon>Cheilostomatida</taxon>
        <taxon>Flustrina</taxon>
        <taxon>Buguloidea</taxon>
        <taxon>Bugulidae</taxon>
        <taxon>Bugula</taxon>
    </lineage>
</organism>
<keyword evidence="2" id="KW-0812">Transmembrane</keyword>
<gene>
    <name evidence="3" type="ORF">EB796_007205</name>
</gene>
<reference evidence="3" key="1">
    <citation type="submission" date="2020-06" db="EMBL/GenBank/DDBJ databases">
        <title>Draft genome of Bugula neritina, a colonial animal packing powerful symbionts and potential medicines.</title>
        <authorList>
            <person name="Rayko M."/>
        </authorList>
    </citation>
    <scope>NUCLEOTIDE SEQUENCE [LARGE SCALE GENOMIC DNA]</scope>
    <source>
        <strain evidence="3">Kwan_BN1</strain>
    </source>
</reference>
<feature type="transmembrane region" description="Helical" evidence="2">
    <location>
        <begin position="51"/>
        <end position="74"/>
    </location>
</feature>
<protein>
    <submittedName>
        <fullName evidence="3">Uncharacterized protein</fullName>
    </submittedName>
</protein>
<proteinExistence type="predicted"/>
<accession>A0A7J7K959</accession>
<keyword evidence="2" id="KW-0472">Membrane</keyword>
<name>A0A7J7K959_BUGNE</name>
<keyword evidence="2" id="KW-1133">Transmembrane helix</keyword>
<feature type="region of interest" description="Disordered" evidence="1">
    <location>
        <begin position="209"/>
        <end position="234"/>
    </location>
</feature>
<evidence type="ECO:0000256" key="1">
    <source>
        <dbReference type="SAM" id="MobiDB-lite"/>
    </source>
</evidence>